<evidence type="ECO:0000313" key="6">
    <source>
        <dbReference type="EMBL" id="CAD7273443.1"/>
    </source>
</evidence>
<proteinExistence type="predicted"/>
<evidence type="ECO:0000256" key="3">
    <source>
        <dbReference type="SAM" id="MobiDB-lite"/>
    </source>
</evidence>
<dbReference type="GO" id="GO:0030971">
    <property type="term" value="F:receptor tyrosine kinase binding"/>
    <property type="evidence" value="ECO:0007669"/>
    <property type="project" value="TreeGrafter"/>
</dbReference>
<evidence type="ECO:0008006" key="8">
    <source>
        <dbReference type="Google" id="ProtNLM"/>
    </source>
</evidence>
<dbReference type="FunFam" id="2.30.29.30:FF:000377">
    <property type="entry name" value="Shc transforming protein"/>
    <property type="match status" value="1"/>
</dbReference>
<dbReference type="InterPro" id="IPR036860">
    <property type="entry name" value="SH2_dom_sf"/>
</dbReference>
<dbReference type="EMBL" id="OA882168">
    <property type="protein sequence ID" value="CAD7273443.1"/>
    <property type="molecule type" value="Genomic_DNA"/>
</dbReference>
<reference evidence="6" key="1">
    <citation type="submission" date="2020-11" db="EMBL/GenBank/DDBJ databases">
        <authorList>
            <person name="Tran Van P."/>
        </authorList>
    </citation>
    <scope>NUCLEOTIDE SEQUENCE</scope>
</reference>
<dbReference type="PANTHER" id="PTHR10337">
    <property type="entry name" value="SHC TRANSFORMING PROTEIN"/>
    <property type="match status" value="1"/>
</dbReference>
<dbReference type="FunFam" id="3.30.505.10:FF:000005">
    <property type="entry name" value="SHC-transforming protein 1 isoform 3"/>
    <property type="match status" value="1"/>
</dbReference>
<protein>
    <recommendedName>
        <fullName evidence="8">SHC-transforming protein 1</fullName>
    </recommendedName>
</protein>
<evidence type="ECO:0000256" key="2">
    <source>
        <dbReference type="PROSITE-ProRule" id="PRU00191"/>
    </source>
</evidence>
<feature type="region of interest" description="Disordered" evidence="3">
    <location>
        <begin position="201"/>
        <end position="243"/>
    </location>
</feature>
<dbReference type="Pfam" id="PF00017">
    <property type="entry name" value="SH2"/>
    <property type="match status" value="1"/>
</dbReference>
<dbReference type="InterPro" id="IPR035676">
    <property type="entry name" value="SHC_SH2"/>
</dbReference>
<dbReference type="PRINTS" id="PR00629">
    <property type="entry name" value="SHCPIDOMAIN"/>
</dbReference>
<dbReference type="InterPro" id="IPR006020">
    <property type="entry name" value="PTB/PI_dom"/>
</dbReference>
<accession>A0A7R9G8S9</accession>
<dbReference type="InterPro" id="IPR011993">
    <property type="entry name" value="PH-like_dom_sf"/>
</dbReference>
<name>A0A7R9G8S9_9CRUS</name>
<dbReference type="PRINTS" id="PR00401">
    <property type="entry name" value="SH2DOMAIN"/>
</dbReference>
<feature type="domain" description="PID" evidence="4">
    <location>
        <begin position="31"/>
        <end position="191"/>
    </location>
</feature>
<evidence type="ECO:0000256" key="1">
    <source>
        <dbReference type="ARBA" id="ARBA00022999"/>
    </source>
</evidence>
<dbReference type="InterPro" id="IPR051235">
    <property type="entry name" value="CEP152/SHC-Transforming"/>
</dbReference>
<evidence type="ECO:0000259" key="5">
    <source>
        <dbReference type="PROSITE" id="PS50001"/>
    </source>
</evidence>
<dbReference type="SUPFAM" id="SSF55550">
    <property type="entry name" value="SH2 domain"/>
    <property type="match status" value="1"/>
</dbReference>
<dbReference type="GO" id="GO:0035556">
    <property type="term" value="P:intracellular signal transduction"/>
    <property type="evidence" value="ECO:0007669"/>
    <property type="project" value="InterPro"/>
</dbReference>
<dbReference type="Pfam" id="PF00640">
    <property type="entry name" value="PID"/>
    <property type="match status" value="1"/>
</dbReference>
<sequence length="420" mass="45334">MAAKNGDDPTVDANFMRKPEVGWLHSDQKILSDGICYGVRYIGCLEVNASMKTLDYATRSLIAVESINRVCESAGLKTVDRRRKVDKRLRGLLGAAPKMEHAGWNVTLKITSSALQLISLDTGNPLMTHTMPNISFASAGDADTLDFVAYVAKDAKAGRACYVLECGSGLAQDVITTIGQAFELRFEAYLKCLPRHDRGLRDDPEYYNDLPGKIPPDSAVPPPTPATAQLLPSSAGPRAASSQADLIDLSSEPSTPCLTKDAGFGVDAHQYVNDPAGADVAHGTPWSPLPTSGGVVKDPFDMQPFAATIGPQSVSSQREELSKEPWYHGPISRKEAEALVCQDGEFLVRESVGSPGQYVLTGMQNDQRKHLLLVDPEGVVRTKDRTFGSVSNLINYHTSQRLPIISAESALVLKVAITKK</sequence>
<dbReference type="CDD" id="cd01209">
    <property type="entry name" value="PTB_Shc"/>
    <property type="match status" value="1"/>
</dbReference>
<dbReference type="PROSITE" id="PS01179">
    <property type="entry name" value="PID"/>
    <property type="match status" value="1"/>
</dbReference>
<organism evidence="6">
    <name type="scientific">Notodromas monacha</name>
    <dbReference type="NCBI Taxonomy" id="399045"/>
    <lineage>
        <taxon>Eukaryota</taxon>
        <taxon>Metazoa</taxon>
        <taxon>Ecdysozoa</taxon>
        <taxon>Arthropoda</taxon>
        <taxon>Crustacea</taxon>
        <taxon>Oligostraca</taxon>
        <taxon>Ostracoda</taxon>
        <taxon>Podocopa</taxon>
        <taxon>Podocopida</taxon>
        <taxon>Cypridocopina</taxon>
        <taxon>Cypridoidea</taxon>
        <taxon>Cyprididae</taxon>
        <taxon>Notodromas</taxon>
    </lineage>
</organism>
<dbReference type="GO" id="GO:0005886">
    <property type="term" value="C:plasma membrane"/>
    <property type="evidence" value="ECO:0007669"/>
    <property type="project" value="TreeGrafter"/>
</dbReference>
<dbReference type="OrthoDB" id="5914531at2759"/>
<dbReference type="InterPro" id="IPR000980">
    <property type="entry name" value="SH2"/>
</dbReference>
<keyword evidence="1 2" id="KW-0727">SH2 domain</keyword>
<dbReference type="PROSITE" id="PS50001">
    <property type="entry name" value="SH2"/>
    <property type="match status" value="1"/>
</dbReference>
<dbReference type="Gene3D" id="2.30.29.30">
    <property type="entry name" value="Pleckstrin-homology domain (PH domain)/Phosphotyrosine-binding domain (PTB)"/>
    <property type="match status" value="1"/>
</dbReference>
<dbReference type="SMART" id="SM00462">
    <property type="entry name" value="PTB"/>
    <property type="match status" value="1"/>
</dbReference>
<dbReference type="PANTHER" id="PTHR10337:SF11">
    <property type="entry name" value="DSHC PROTEIN"/>
    <property type="match status" value="1"/>
</dbReference>
<gene>
    <name evidence="6" type="ORF">NMOB1V02_LOCUS1332</name>
</gene>
<dbReference type="EMBL" id="CAJPEX010000131">
    <property type="protein sequence ID" value="CAG0913595.1"/>
    <property type="molecule type" value="Genomic_DNA"/>
</dbReference>
<dbReference type="InterPro" id="IPR006019">
    <property type="entry name" value="PID_Shc-like"/>
</dbReference>
<feature type="domain" description="SH2" evidence="5">
    <location>
        <begin position="326"/>
        <end position="415"/>
    </location>
</feature>
<dbReference type="GO" id="GO:0007169">
    <property type="term" value="P:cell surface receptor protein tyrosine kinase signaling pathway"/>
    <property type="evidence" value="ECO:0007669"/>
    <property type="project" value="TreeGrafter"/>
</dbReference>
<dbReference type="SMART" id="SM00252">
    <property type="entry name" value="SH2"/>
    <property type="match status" value="1"/>
</dbReference>
<dbReference type="Proteomes" id="UP000678499">
    <property type="component" value="Unassembled WGS sequence"/>
</dbReference>
<keyword evidence="7" id="KW-1185">Reference proteome</keyword>
<dbReference type="SUPFAM" id="SSF50729">
    <property type="entry name" value="PH domain-like"/>
    <property type="match status" value="1"/>
</dbReference>
<dbReference type="AlphaFoldDB" id="A0A7R9G8S9"/>
<dbReference type="Gene3D" id="3.30.505.10">
    <property type="entry name" value="SH2 domain"/>
    <property type="match status" value="1"/>
</dbReference>
<evidence type="ECO:0000259" key="4">
    <source>
        <dbReference type="PROSITE" id="PS01179"/>
    </source>
</evidence>
<evidence type="ECO:0000313" key="7">
    <source>
        <dbReference type="Proteomes" id="UP000678499"/>
    </source>
</evidence>
<dbReference type="CDD" id="cd09925">
    <property type="entry name" value="SH2_SHC"/>
    <property type="match status" value="1"/>
</dbReference>